<dbReference type="Proteomes" id="UP001195483">
    <property type="component" value="Unassembled WGS sequence"/>
</dbReference>
<reference evidence="1" key="1">
    <citation type="journal article" date="2021" name="Genome Biol. Evol.">
        <title>A High-Quality Reference Genome for a Parasitic Bivalve with Doubly Uniparental Inheritance (Bivalvia: Unionida).</title>
        <authorList>
            <person name="Smith C.H."/>
        </authorList>
    </citation>
    <scope>NUCLEOTIDE SEQUENCE</scope>
    <source>
        <strain evidence="1">CHS0354</strain>
    </source>
</reference>
<reference evidence="1" key="3">
    <citation type="submission" date="2023-05" db="EMBL/GenBank/DDBJ databases">
        <authorList>
            <person name="Smith C.H."/>
        </authorList>
    </citation>
    <scope>NUCLEOTIDE SEQUENCE</scope>
    <source>
        <strain evidence="1">CHS0354</strain>
        <tissue evidence="1">Mantle</tissue>
    </source>
</reference>
<comment type="caution">
    <text evidence="1">The sequence shown here is derived from an EMBL/GenBank/DDBJ whole genome shotgun (WGS) entry which is preliminary data.</text>
</comment>
<organism evidence="1 2">
    <name type="scientific">Potamilus streckersoni</name>
    <dbReference type="NCBI Taxonomy" id="2493646"/>
    <lineage>
        <taxon>Eukaryota</taxon>
        <taxon>Metazoa</taxon>
        <taxon>Spiralia</taxon>
        <taxon>Lophotrochozoa</taxon>
        <taxon>Mollusca</taxon>
        <taxon>Bivalvia</taxon>
        <taxon>Autobranchia</taxon>
        <taxon>Heteroconchia</taxon>
        <taxon>Palaeoheterodonta</taxon>
        <taxon>Unionida</taxon>
        <taxon>Unionoidea</taxon>
        <taxon>Unionidae</taxon>
        <taxon>Ambleminae</taxon>
        <taxon>Lampsilini</taxon>
        <taxon>Potamilus</taxon>
    </lineage>
</organism>
<reference evidence="1" key="2">
    <citation type="journal article" date="2021" name="Genome Biol. Evol.">
        <title>Developing a high-quality reference genome for a parasitic bivalve with doubly uniparental inheritance (Bivalvia: Unionida).</title>
        <authorList>
            <person name="Smith C.H."/>
        </authorList>
    </citation>
    <scope>NUCLEOTIDE SEQUENCE</scope>
    <source>
        <strain evidence="1">CHS0354</strain>
        <tissue evidence="1">Mantle</tissue>
    </source>
</reference>
<keyword evidence="2" id="KW-1185">Reference proteome</keyword>
<protein>
    <submittedName>
        <fullName evidence="1">Uncharacterized protein</fullName>
    </submittedName>
</protein>
<evidence type="ECO:0000313" key="2">
    <source>
        <dbReference type="Proteomes" id="UP001195483"/>
    </source>
</evidence>
<gene>
    <name evidence="1" type="ORF">CHS0354_003725</name>
</gene>
<accession>A0AAE0SNA8</accession>
<evidence type="ECO:0000313" key="1">
    <source>
        <dbReference type="EMBL" id="KAK3595002.1"/>
    </source>
</evidence>
<name>A0AAE0SNA8_9BIVA</name>
<dbReference type="EMBL" id="JAEAOA010000291">
    <property type="protein sequence ID" value="KAK3595002.1"/>
    <property type="molecule type" value="Genomic_DNA"/>
</dbReference>
<sequence length="69" mass="7807">MTTLRQARIRSNRTTGLPYGKPAFEVIGLQDYLTVDNLDTEVCEVESQAKNDLPFNVFMQVVPDCDGRE</sequence>
<dbReference type="AlphaFoldDB" id="A0AAE0SNA8"/>
<proteinExistence type="predicted"/>